<dbReference type="PROSITE" id="PS50011">
    <property type="entry name" value="PROTEIN_KINASE_DOM"/>
    <property type="match status" value="1"/>
</dbReference>
<keyword evidence="10 17" id="KW-1133">Transmembrane helix</keyword>
<comment type="subcellular location">
    <subcellularLocation>
        <location evidence="1">Membrane</location>
        <topology evidence="1">Single-pass type I membrane protein</topology>
    </subcellularLocation>
</comment>
<feature type="domain" description="Protein kinase" evidence="19">
    <location>
        <begin position="296"/>
        <end position="571"/>
    </location>
</feature>
<evidence type="ECO:0000256" key="11">
    <source>
        <dbReference type="ARBA" id="ARBA00023136"/>
    </source>
</evidence>
<keyword evidence="7 16" id="KW-0547">Nucleotide-binding</keyword>
<dbReference type="CDD" id="cd14066">
    <property type="entry name" value="STKc_IRAK"/>
    <property type="match status" value="1"/>
</dbReference>
<keyword evidence="12" id="KW-0675">Receptor</keyword>
<dbReference type="Gene3D" id="1.10.510.10">
    <property type="entry name" value="Transferase(Phosphotransferase) domain 1"/>
    <property type="match status" value="1"/>
</dbReference>
<dbReference type="Pfam" id="PF07714">
    <property type="entry name" value="PK_Tyr_Ser-Thr"/>
    <property type="match status" value="1"/>
</dbReference>
<dbReference type="AlphaFoldDB" id="A0A9Q0HJW6"/>
<evidence type="ECO:0000256" key="3">
    <source>
        <dbReference type="ARBA" id="ARBA00022527"/>
    </source>
</evidence>
<dbReference type="Pfam" id="PF19160">
    <property type="entry name" value="SPARK"/>
    <property type="match status" value="1"/>
</dbReference>
<comment type="caution">
    <text evidence="20">The sequence shown here is derived from an EMBL/GenBank/DDBJ whole genome shotgun (WGS) entry which is preliminary data.</text>
</comment>
<dbReference type="InterPro" id="IPR000719">
    <property type="entry name" value="Prot_kinase_dom"/>
</dbReference>
<evidence type="ECO:0000313" key="21">
    <source>
        <dbReference type="Proteomes" id="UP001151287"/>
    </source>
</evidence>
<dbReference type="GO" id="GO:0005524">
    <property type="term" value="F:ATP binding"/>
    <property type="evidence" value="ECO:0007669"/>
    <property type="project" value="UniProtKB-UniRule"/>
</dbReference>
<dbReference type="PANTHER" id="PTHR47989:SF62">
    <property type="entry name" value="OS05G0423500 PROTEIN"/>
    <property type="match status" value="1"/>
</dbReference>
<evidence type="ECO:0000256" key="7">
    <source>
        <dbReference type="ARBA" id="ARBA00022741"/>
    </source>
</evidence>
<evidence type="ECO:0000313" key="20">
    <source>
        <dbReference type="EMBL" id="KAJ1688574.1"/>
    </source>
</evidence>
<proteinExistence type="predicted"/>
<comment type="catalytic activity">
    <reaction evidence="14">
        <text>L-threonyl-[protein] + ATP = O-phospho-L-threonyl-[protein] + ADP + H(+)</text>
        <dbReference type="Rhea" id="RHEA:46608"/>
        <dbReference type="Rhea" id="RHEA-COMP:11060"/>
        <dbReference type="Rhea" id="RHEA-COMP:11605"/>
        <dbReference type="ChEBI" id="CHEBI:15378"/>
        <dbReference type="ChEBI" id="CHEBI:30013"/>
        <dbReference type="ChEBI" id="CHEBI:30616"/>
        <dbReference type="ChEBI" id="CHEBI:61977"/>
        <dbReference type="ChEBI" id="CHEBI:456216"/>
        <dbReference type="EC" id="2.7.11.1"/>
    </reaction>
</comment>
<evidence type="ECO:0000256" key="14">
    <source>
        <dbReference type="ARBA" id="ARBA00047899"/>
    </source>
</evidence>
<keyword evidence="13" id="KW-0325">Glycoprotein</keyword>
<name>A0A9Q0HJW6_9POAL</name>
<evidence type="ECO:0000256" key="9">
    <source>
        <dbReference type="ARBA" id="ARBA00022840"/>
    </source>
</evidence>
<dbReference type="EMBL" id="JAMQYH010000005">
    <property type="protein sequence ID" value="KAJ1688574.1"/>
    <property type="molecule type" value="Genomic_DNA"/>
</dbReference>
<keyword evidence="9 16" id="KW-0067">ATP-binding</keyword>
<evidence type="ECO:0000256" key="17">
    <source>
        <dbReference type="SAM" id="Phobius"/>
    </source>
</evidence>
<evidence type="ECO:0000256" key="16">
    <source>
        <dbReference type="PROSITE-ProRule" id="PRU10141"/>
    </source>
</evidence>
<keyword evidence="5 17" id="KW-0812">Transmembrane</keyword>
<dbReference type="PROSITE" id="PS00107">
    <property type="entry name" value="PROTEIN_KINASE_ATP"/>
    <property type="match status" value="1"/>
</dbReference>
<feature type="binding site" evidence="16">
    <location>
        <position position="324"/>
    </location>
    <ligand>
        <name>ATP</name>
        <dbReference type="ChEBI" id="CHEBI:30616"/>
    </ligand>
</feature>
<dbReference type="InterPro" id="IPR001245">
    <property type="entry name" value="Ser-Thr/Tyr_kinase_cat_dom"/>
</dbReference>
<evidence type="ECO:0000256" key="8">
    <source>
        <dbReference type="ARBA" id="ARBA00022777"/>
    </source>
</evidence>
<evidence type="ECO:0000256" key="1">
    <source>
        <dbReference type="ARBA" id="ARBA00004479"/>
    </source>
</evidence>
<comment type="catalytic activity">
    <reaction evidence="15">
        <text>L-seryl-[protein] + ATP = O-phospho-L-seryl-[protein] + ADP + H(+)</text>
        <dbReference type="Rhea" id="RHEA:17989"/>
        <dbReference type="Rhea" id="RHEA-COMP:9863"/>
        <dbReference type="Rhea" id="RHEA-COMP:11604"/>
        <dbReference type="ChEBI" id="CHEBI:15378"/>
        <dbReference type="ChEBI" id="CHEBI:29999"/>
        <dbReference type="ChEBI" id="CHEBI:30616"/>
        <dbReference type="ChEBI" id="CHEBI:83421"/>
        <dbReference type="ChEBI" id="CHEBI:456216"/>
        <dbReference type="EC" id="2.7.11.1"/>
    </reaction>
</comment>
<keyword evidence="8" id="KW-0418">Kinase</keyword>
<dbReference type="PANTHER" id="PTHR47989">
    <property type="entry name" value="OS01G0750732 PROTEIN"/>
    <property type="match status" value="1"/>
</dbReference>
<accession>A0A9Q0HJW6</accession>
<dbReference type="GO" id="GO:0016020">
    <property type="term" value="C:membrane"/>
    <property type="evidence" value="ECO:0007669"/>
    <property type="project" value="UniProtKB-SubCell"/>
</dbReference>
<dbReference type="InterPro" id="IPR017441">
    <property type="entry name" value="Protein_kinase_ATP_BS"/>
</dbReference>
<dbReference type="FunFam" id="3.30.200.20:FF:000390">
    <property type="entry name" value="probable LRR receptor-like serine/threonine-protein kinase RKF3"/>
    <property type="match status" value="1"/>
</dbReference>
<keyword evidence="11 17" id="KW-0472">Membrane</keyword>
<evidence type="ECO:0000256" key="4">
    <source>
        <dbReference type="ARBA" id="ARBA00022679"/>
    </source>
</evidence>
<dbReference type="Proteomes" id="UP001151287">
    <property type="component" value="Unassembled WGS sequence"/>
</dbReference>
<dbReference type="Gene3D" id="3.30.200.20">
    <property type="entry name" value="Phosphorylase Kinase, domain 1"/>
    <property type="match status" value="1"/>
</dbReference>
<feature type="signal peptide" evidence="18">
    <location>
        <begin position="1"/>
        <end position="24"/>
    </location>
</feature>
<evidence type="ECO:0000256" key="5">
    <source>
        <dbReference type="ARBA" id="ARBA00022692"/>
    </source>
</evidence>
<dbReference type="GO" id="GO:0004674">
    <property type="term" value="F:protein serine/threonine kinase activity"/>
    <property type="evidence" value="ECO:0007669"/>
    <property type="project" value="UniProtKB-KW"/>
</dbReference>
<dbReference type="InterPro" id="IPR043891">
    <property type="entry name" value="SPARK"/>
</dbReference>
<dbReference type="InterPro" id="IPR008271">
    <property type="entry name" value="Ser/Thr_kinase_AS"/>
</dbReference>
<feature type="chain" id="PRO_5040293109" description="non-specific serine/threonine protein kinase" evidence="18">
    <location>
        <begin position="25"/>
        <end position="656"/>
    </location>
</feature>
<evidence type="ECO:0000256" key="18">
    <source>
        <dbReference type="SAM" id="SignalP"/>
    </source>
</evidence>
<keyword evidence="4" id="KW-0808">Transferase</keyword>
<sequence>MKMKMKMKMKKSVVLLLLVLRVTAAQSQPNSTNTNTNTSRSCPLDFSLLQPYLEADGAEADCSFSRQALHLLLAAHLLNTSLFLPPASSDADCWSRLSSTLSFASPLPSSCGFSSLSLSLPCMNLSSRSDFEAAIPASALSSLSSSCLTRSLAPVPSCTACTTSLNSLKASYLPGPDPSNLTPCSAYPFIYAAAFNSLGPTHPSTAFCLFLLNTTSPSPSPSHSRSASYLPALLSALLVLLLLFLASFFYLSRRRTRTRRRLQSSTLTPRSLQSISASSTLSKFTLHQIREATNNFSRHNIIGRGGYGNVYSGVLPDGSHVAVKRFKNCSAAGEDTFVHEVEVIASVRHVNLVALRGYCICTTPLEGHQRIIVCDLITNGSLHDHLFSPPPPPLSPSEDQLQETHRRLPWPVRQKIALGTARGLAYLHYGARPAIIHRDIKASNILLDDDFEAKVADFGLAKFAPEGMTHVSTRVAGTMGYVAPEYALYGQLTEKSDVYSFGVVLLELLSGKRALISLGEGQSFVLTDWAWSLVRRGRAFSVIEEGMEECGPAEVMERHVLVAVLCTHPQLHARPTMDQALKILETDAALPPIPDRPIPIVANRDDIERSVSLSSGGSGQLFSPTGFQTFSHGHDIQVVDSSESLSDKSRSFIKDE</sequence>
<keyword evidence="21" id="KW-1185">Reference proteome</keyword>
<evidence type="ECO:0000256" key="13">
    <source>
        <dbReference type="ARBA" id="ARBA00023180"/>
    </source>
</evidence>
<gene>
    <name evidence="20" type="ORF">LUZ63_019964</name>
</gene>
<keyword evidence="3" id="KW-0723">Serine/threonine-protein kinase</keyword>
<protein>
    <recommendedName>
        <fullName evidence="2">non-specific serine/threonine protein kinase</fullName>
        <ecNumber evidence="2">2.7.11.1</ecNumber>
    </recommendedName>
</protein>
<evidence type="ECO:0000259" key="19">
    <source>
        <dbReference type="PROSITE" id="PS50011"/>
    </source>
</evidence>
<evidence type="ECO:0000256" key="10">
    <source>
        <dbReference type="ARBA" id="ARBA00022989"/>
    </source>
</evidence>
<dbReference type="SMART" id="SM00220">
    <property type="entry name" value="S_TKc"/>
    <property type="match status" value="1"/>
</dbReference>
<reference evidence="20" key="1">
    <citation type="journal article" date="2022" name="Cell">
        <title>Repeat-based holocentromeres influence genome architecture and karyotype evolution.</title>
        <authorList>
            <person name="Hofstatter P.G."/>
            <person name="Thangavel G."/>
            <person name="Lux T."/>
            <person name="Neumann P."/>
            <person name="Vondrak T."/>
            <person name="Novak P."/>
            <person name="Zhang M."/>
            <person name="Costa L."/>
            <person name="Castellani M."/>
            <person name="Scott A."/>
            <person name="Toegelov H."/>
            <person name="Fuchs J."/>
            <person name="Mata-Sucre Y."/>
            <person name="Dias Y."/>
            <person name="Vanzela A.L.L."/>
            <person name="Huettel B."/>
            <person name="Almeida C.C.S."/>
            <person name="Simkova H."/>
            <person name="Souza G."/>
            <person name="Pedrosa-Harand A."/>
            <person name="Macas J."/>
            <person name="Mayer K.F.X."/>
            <person name="Houben A."/>
            <person name="Marques A."/>
        </authorList>
    </citation>
    <scope>NUCLEOTIDE SEQUENCE</scope>
    <source>
        <strain evidence="20">RhyBre1mFocal</strain>
    </source>
</reference>
<dbReference type="InterPro" id="IPR011009">
    <property type="entry name" value="Kinase-like_dom_sf"/>
</dbReference>
<dbReference type="PROSITE" id="PS00108">
    <property type="entry name" value="PROTEIN_KINASE_ST"/>
    <property type="match status" value="1"/>
</dbReference>
<evidence type="ECO:0000256" key="15">
    <source>
        <dbReference type="ARBA" id="ARBA00048679"/>
    </source>
</evidence>
<dbReference type="FunFam" id="1.10.510.10:FF:000287">
    <property type="entry name" value="probable LRR receptor-like serine/threonine-protein kinase RKF3"/>
    <property type="match status" value="1"/>
</dbReference>
<dbReference type="OrthoDB" id="780646at2759"/>
<evidence type="ECO:0000256" key="6">
    <source>
        <dbReference type="ARBA" id="ARBA00022729"/>
    </source>
</evidence>
<keyword evidence="6 18" id="KW-0732">Signal</keyword>
<evidence type="ECO:0000256" key="2">
    <source>
        <dbReference type="ARBA" id="ARBA00012513"/>
    </source>
</evidence>
<dbReference type="EC" id="2.7.11.1" evidence="2"/>
<dbReference type="SUPFAM" id="SSF56112">
    <property type="entry name" value="Protein kinase-like (PK-like)"/>
    <property type="match status" value="1"/>
</dbReference>
<organism evidence="20 21">
    <name type="scientific">Rhynchospora breviuscula</name>
    <dbReference type="NCBI Taxonomy" id="2022672"/>
    <lineage>
        <taxon>Eukaryota</taxon>
        <taxon>Viridiplantae</taxon>
        <taxon>Streptophyta</taxon>
        <taxon>Embryophyta</taxon>
        <taxon>Tracheophyta</taxon>
        <taxon>Spermatophyta</taxon>
        <taxon>Magnoliopsida</taxon>
        <taxon>Liliopsida</taxon>
        <taxon>Poales</taxon>
        <taxon>Cyperaceae</taxon>
        <taxon>Cyperoideae</taxon>
        <taxon>Rhynchosporeae</taxon>
        <taxon>Rhynchospora</taxon>
    </lineage>
</organism>
<feature type="transmembrane region" description="Helical" evidence="17">
    <location>
        <begin position="229"/>
        <end position="251"/>
    </location>
</feature>
<evidence type="ECO:0000256" key="12">
    <source>
        <dbReference type="ARBA" id="ARBA00023170"/>
    </source>
</evidence>